<name>A0A380W7K3_AFIFE</name>
<gene>
    <name evidence="1" type="ORF">NCTC12722_01643</name>
</gene>
<evidence type="ECO:0000313" key="2">
    <source>
        <dbReference type="Proteomes" id="UP000254343"/>
    </source>
</evidence>
<evidence type="ECO:0000313" key="1">
    <source>
        <dbReference type="EMBL" id="SUU84453.1"/>
    </source>
</evidence>
<dbReference type="AlphaFoldDB" id="A0A380W7K3"/>
<accession>A0A380W7K3</accession>
<dbReference type="EMBL" id="UIGB01000001">
    <property type="protein sequence ID" value="SUU84453.1"/>
    <property type="molecule type" value="Genomic_DNA"/>
</dbReference>
<dbReference type="OrthoDB" id="8256548at2"/>
<organism evidence="1 2">
    <name type="scientific">Afipia felis</name>
    <name type="common">Cat scratch disease bacillus</name>
    <dbReference type="NCBI Taxonomy" id="1035"/>
    <lineage>
        <taxon>Bacteria</taxon>
        <taxon>Pseudomonadati</taxon>
        <taxon>Pseudomonadota</taxon>
        <taxon>Alphaproteobacteria</taxon>
        <taxon>Hyphomicrobiales</taxon>
        <taxon>Nitrobacteraceae</taxon>
        <taxon>Afipia</taxon>
    </lineage>
</organism>
<dbReference type="Proteomes" id="UP000254343">
    <property type="component" value="Unassembled WGS sequence"/>
</dbReference>
<protein>
    <submittedName>
        <fullName evidence="1">Uncharacterized protein</fullName>
    </submittedName>
</protein>
<dbReference type="RefSeq" id="WP_002715279.1">
    <property type="nucleotide sequence ID" value="NZ_UFSI01000001.1"/>
</dbReference>
<sequence>MAENNSTLDTWLPVIGNCLAFLCLDKFAEKNPDKADNVLKKVKFLQGLGVPAKEAAGAAGSTAESVRVMKAKGGKRASRK</sequence>
<proteinExistence type="predicted"/>
<reference evidence="1 2" key="1">
    <citation type="submission" date="2018-06" db="EMBL/GenBank/DDBJ databases">
        <authorList>
            <consortium name="Pathogen Informatics"/>
            <person name="Doyle S."/>
        </authorList>
    </citation>
    <scope>NUCLEOTIDE SEQUENCE [LARGE SCALE GENOMIC DNA]</scope>
    <source>
        <strain evidence="1 2">NCTC12722</strain>
    </source>
</reference>